<evidence type="ECO:0000313" key="4">
    <source>
        <dbReference type="Proteomes" id="UP001155241"/>
    </source>
</evidence>
<organism evidence="3 4">
    <name type="scientific">Aeoliella straminimaris</name>
    <dbReference type="NCBI Taxonomy" id="2954799"/>
    <lineage>
        <taxon>Bacteria</taxon>
        <taxon>Pseudomonadati</taxon>
        <taxon>Planctomycetota</taxon>
        <taxon>Planctomycetia</taxon>
        <taxon>Pirellulales</taxon>
        <taxon>Lacipirellulaceae</taxon>
        <taxon>Aeoliella</taxon>
    </lineage>
</organism>
<dbReference type="EMBL" id="JAMXLR010000039">
    <property type="protein sequence ID" value="MCO6044807.1"/>
    <property type="molecule type" value="Genomic_DNA"/>
</dbReference>
<feature type="domain" description="Ice-binding protein C-terminal" evidence="2">
    <location>
        <begin position="616"/>
        <end position="637"/>
    </location>
</feature>
<comment type="caution">
    <text evidence="3">The sequence shown here is derived from an EMBL/GenBank/DDBJ whole genome shotgun (WGS) entry which is preliminary data.</text>
</comment>
<evidence type="ECO:0000313" key="3">
    <source>
        <dbReference type="EMBL" id="MCO6044807.1"/>
    </source>
</evidence>
<proteinExistence type="predicted"/>
<dbReference type="InterPro" id="IPR036439">
    <property type="entry name" value="Dockerin_dom_sf"/>
</dbReference>
<feature type="signal peptide" evidence="1">
    <location>
        <begin position="1"/>
        <end position="19"/>
    </location>
</feature>
<dbReference type="InterPro" id="IPR013424">
    <property type="entry name" value="Ice-binding_C"/>
</dbReference>
<keyword evidence="1" id="KW-0732">Signal</keyword>
<dbReference type="NCBIfam" id="TIGR02595">
    <property type="entry name" value="PEP_CTERM"/>
    <property type="match status" value="1"/>
</dbReference>
<dbReference type="GO" id="GO:0000272">
    <property type="term" value="P:polysaccharide catabolic process"/>
    <property type="evidence" value="ECO:0007669"/>
    <property type="project" value="InterPro"/>
</dbReference>
<protein>
    <submittedName>
        <fullName evidence="3">PEP-CTERM sorting domain-containing protein</fullName>
    </submittedName>
</protein>
<dbReference type="RefSeq" id="WP_252852922.1">
    <property type="nucleotide sequence ID" value="NZ_JAMXLR010000039.1"/>
</dbReference>
<sequence>MGRRVFSLAVLLTLSQAFAATSQAVPYASGIRNTSGSTYEFVLNESADSVVVKRDGGNEVDLGALAAGRHTFDLESFSDYNIEVIKRAPKAWTEITDTETNGYLNVFRATGIAVNKDPSSPYFGTVYINNPNPTDTADGRPQGDGLYAYTADMIGVDLANNWAVPDVNDVSMFKAPGFTVDGSTTSSAYRLTLDDSGNVIVGDWSDASGGIKYASPDLTSGGLVLGGWELDQNGNYIAETPESGPSGGVFSSVSDNFGPIPLHGSIVSQVVVTGSVGVDLTVWAMDEDLDTDLSAGENANDGNSIWRWDVGAETSYDVNPTLVVDSGNLGTDSDGDPYFLALNVGVLADIDYSAENNKFYMVQQRADGNESGLIVVTPDGVDGSSPVVEWSSKDFTVENGLDGLPDNPENAATLGVQDIFRRIGGVKLSPDGKSLLLMKTVQTSSPQVTTDTNLDGRVIVIPLDENGMPDISIDDNGTPGDPTDDIVLNAESFAPEGLGGLGYGLGTDFDIAGNVYHGNNINEYVRTFSPGGSWLATTGSDGTFELVDLSLAGDYNGDGQVDLADYTVWRNNLGGDGSTLQNRDESLSGPVGAADYTFWKDNFGAGALAAASSPVAVPEPSTMVLLSIGLLTLLRKRATR</sequence>
<gene>
    <name evidence="3" type="ORF">NG895_12920</name>
</gene>
<evidence type="ECO:0000256" key="1">
    <source>
        <dbReference type="SAM" id="SignalP"/>
    </source>
</evidence>
<dbReference type="AlphaFoldDB" id="A0A9X2F9D5"/>
<evidence type="ECO:0000259" key="2">
    <source>
        <dbReference type="Pfam" id="PF07589"/>
    </source>
</evidence>
<name>A0A9X2F9D5_9BACT</name>
<dbReference type="Pfam" id="PF07589">
    <property type="entry name" value="PEP-CTERM"/>
    <property type="match status" value="1"/>
</dbReference>
<dbReference type="SUPFAM" id="SSF63446">
    <property type="entry name" value="Type I dockerin domain"/>
    <property type="match status" value="1"/>
</dbReference>
<dbReference type="Proteomes" id="UP001155241">
    <property type="component" value="Unassembled WGS sequence"/>
</dbReference>
<keyword evidence="4" id="KW-1185">Reference proteome</keyword>
<accession>A0A9X2F9D5</accession>
<dbReference type="InterPro" id="IPR018247">
    <property type="entry name" value="EF_Hand_1_Ca_BS"/>
</dbReference>
<dbReference type="PROSITE" id="PS00018">
    <property type="entry name" value="EF_HAND_1"/>
    <property type="match status" value="1"/>
</dbReference>
<reference evidence="3" key="1">
    <citation type="submission" date="2022-06" db="EMBL/GenBank/DDBJ databases">
        <title>Aeoliella straminimaris, a novel planctomycete from sediments.</title>
        <authorList>
            <person name="Vitorino I.R."/>
            <person name="Lage O.M."/>
        </authorList>
    </citation>
    <scope>NUCLEOTIDE SEQUENCE</scope>
    <source>
        <strain evidence="3">ICT_H6.2</strain>
    </source>
</reference>
<feature type="chain" id="PRO_5040969754" evidence="1">
    <location>
        <begin position="20"/>
        <end position="640"/>
    </location>
</feature>